<dbReference type="AlphaFoldDB" id="A0A195CH72"/>
<gene>
    <name evidence="1" type="ORF">ALC62_09148</name>
</gene>
<sequence>MTAGVPAGADTSGERGIRGALSLTACCEINERCTRQDEAKWRVSEIVGRNSVRKSALFPSATPIDGLCALMRVTAPSDRWIDRSIDRLIVYRGLLYEISGSYVRTESPLRRWRFPDDR</sequence>
<name>A0A195CH72_9HYME</name>
<protein>
    <submittedName>
        <fullName evidence="1">Uncharacterized protein</fullName>
    </submittedName>
</protein>
<evidence type="ECO:0000313" key="1">
    <source>
        <dbReference type="EMBL" id="KYN00086.1"/>
    </source>
</evidence>
<dbReference type="Proteomes" id="UP000078542">
    <property type="component" value="Unassembled WGS sequence"/>
</dbReference>
<proteinExistence type="predicted"/>
<reference evidence="1 2" key="1">
    <citation type="submission" date="2016-03" db="EMBL/GenBank/DDBJ databases">
        <title>Cyphomyrmex costatus WGS genome.</title>
        <authorList>
            <person name="Nygaard S."/>
            <person name="Hu H."/>
            <person name="Boomsma J."/>
            <person name="Zhang G."/>
        </authorList>
    </citation>
    <scope>NUCLEOTIDE SEQUENCE [LARGE SCALE GENOMIC DNA]</scope>
    <source>
        <strain evidence="1">MS0001</strain>
        <tissue evidence="1">Whole body</tissue>
    </source>
</reference>
<organism evidence="1 2">
    <name type="scientific">Cyphomyrmex costatus</name>
    <dbReference type="NCBI Taxonomy" id="456900"/>
    <lineage>
        <taxon>Eukaryota</taxon>
        <taxon>Metazoa</taxon>
        <taxon>Ecdysozoa</taxon>
        <taxon>Arthropoda</taxon>
        <taxon>Hexapoda</taxon>
        <taxon>Insecta</taxon>
        <taxon>Pterygota</taxon>
        <taxon>Neoptera</taxon>
        <taxon>Endopterygota</taxon>
        <taxon>Hymenoptera</taxon>
        <taxon>Apocrita</taxon>
        <taxon>Aculeata</taxon>
        <taxon>Formicoidea</taxon>
        <taxon>Formicidae</taxon>
        <taxon>Myrmicinae</taxon>
        <taxon>Cyphomyrmex</taxon>
    </lineage>
</organism>
<evidence type="ECO:0000313" key="2">
    <source>
        <dbReference type="Proteomes" id="UP000078542"/>
    </source>
</evidence>
<keyword evidence="2" id="KW-1185">Reference proteome</keyword>
<accession>A0A195CH72</accession>
<dbReference type="EMBL" id="KQ977754">
    <property type="protein sequence ID" value="KYN00086.1"/>
    <property type="molecule type" value="Genomic_DNA"/>
</dbReference>